<dbReference type="SMART" id="SM00160">
    <property type="entry name" value="RanBD"/>
    <property type="match status" value="2"/>
</dbReference>
<reference evidence="3" key="1">
    <citation type="submission" date="2014-12" db="EMBL/GenBank/DDBJ databases">
        <title>Insight into the proteome of Arion vulgaris.</title>
        <authorList>
            <person name="Aradska J."/>
            <person name="Bulat T."/>
            <person name="Smidak R."/>
            <person name="Sarate P."/>
            <person name="Gangsoo J."/>
            <person name="Sialana F."/>
            <person name="Bilban M."/>
            <person name="Lubec G."/>
        </authorList>
    </citation>
    <scope>NUCLEOTIDE SEQUENCE</scope>
    <source>
        <tissue evidence="3">Skin</tissue>
    </source>
</reference>
<feature type="non-terminal residue" evidence="3">
    <location>
        <position position="1"/>
    </location>
</feature>
<feature type="domain" description="RanBD1" evidence="2">
    <location>
        <begin position="123"/>
        <end position="258"/>
    </location>
</feature>
<organism evidence="3">
    <name type="scientific">Arion vulgaris</name>
    <dbReference type="NCBI Taxonomy" id="1028688"/>
    <lineage>
        <taxon>Eukaryota</taxon>
        <taxon>Metazoa</taxon>
        <taxon>Spiralia</taxon>
        <taxon>Lophotrochozoa</taxon>
        <taxon>Mollusca</taxon>
        <taxon>Gastropoda</taxon>
        <taxon>Heterobranchia</taxon>
        <taxon>Euthyneura</taxon>
        <taxon>Panpulmonata</taxon>
        <taxon>Eupulmonata</taxon>
        <taxon>Stylommatophora</taxon>
        <taxon>Helicina</taxon>
        <taxon>Arionoidea</taxon>
        <taxon>Arionidae</taxon>
        <taxon>Arion</taxon>
    </lineage>
</organism>
<feature type="compositionally biased region" description="Polar residues" evidence="1">
    <location>
        <begin position="12"/>
        <end position="26"/>
    </location>
</feature>
<name>A0A0B6ZV69_9EUPU</name>
<evidence type="ECO:0000313" key="3">
    <source>
        <dbReference type="EMBL" id="CEK72504.1"/>
    </source>
</evidence>
<dbReference type="Gene3D" id="2.30.29.30">
    <property type="entry name" value="Pleckstrin-homology domain (PH domain)/Phosphotyrosine-binding domain (PTB)"/>
    <property type="match status" value="2"/>
</dbReference>
<gene>
    <name evidence="3" type="primary">ORF82703</name>
</gene>
<evidence type="ECO:0000259" key="2">
    <source>
        <dbReference type="PROSITE" id="PS50196"/>
    </source>
</evidence>
<dbReference type="Pfam" id="PF00638">
    <property type="entry name" value="Ran_BP1"/>
    <property type="match status" value="2"/>
</dbReference>
<feature type="region of interest" description="Disordered" evidence="1">
    <location>
        <begin position="12"/>
        <end position="32"/>
    </location>
</feature>
<dbReference type="AlphaFoldDB" id="A0A0B6ZV69"/>
<feature type="region of interest" description="Disordered" evidence="1">
    <location>
        <begin position="687"/>
        <end position="707"/>
    </location>
</feature>
<dbReference type="GO" id="GO:0005643">
    <property type="term" value="C:nuclear pore"/>
    <property type="evidence" value="ECO:0007669"/>
    <property type="project" value="TreeGrafter"/>
</dbReference>
<dbReference type="InterPro" id="IPR011993">
    <property type="entry name" value="PH-like_dom_sf"/>
</dbReference>
<dbReference type="InterPro" id="IPR000156">
    <property type="entry name" value="Ran_bind_dom"/>
</dbReference>
<dbReference type="SUPFAM" id="SSF50729">
    <property type="entry name" value="PH domain-like"/>
    <property type="match status" value="2"/>
</dbReference>
<dbReference type="GO" id="GO:0005096">
    <property type="term" value="F:GTPase activator activity"/>
    <property type="evidence" value="ECO:0007669"/>
    <property type="project" value="TreeGrafter"/>
</dbReference>
<dbReference type="InterPro" id="IPR045255">
    <property type="entry name" value="RanBP1-like"/>
</dbReference>
<accession>A0A0B6ZV69</accession>
<dbReference type="CDD" id="cd13179">
    <property type="entry name" value="RanBD_RanBP1"/>
    <property type="match status" value="1"/>
</dbReference>
<dbReference type="GO" id="GO:0005737">
    <property type="term" value="C:cytoplasm"/>
    <property type="evidence" value="ECO:0007669"/>
    <property type="project" value="TreeGrafter"/>
</dbReference>
<dbReference type="InterPro" id="IPR045256">
    <property type="entry name" value="RanBP1_RanBD"/>
</dbReference>
<dbReference type="PANTHER" id="PTHR23138:SF87">
    <property type="entry name" value="E3 SUMO-PROTEIN LIGASE RANBP2"/>
    <property type="match status" value="1"/>
</dbReference>
<feature type="domain" description="RanBD1" evidence="2">
    <location>
        <begin position="503"/>
        <end position="639"/>
    </location>
</feature>
<evidence type="ECO:0000256" key="1">
    <source>
        <dbReference type="SAM" id="MobiDB-lite"/>
    </source>
</evidence>
<dbReference type="PANTHER" id="PTHR23138">
    <property type="entry name" value="RAN BINDING PROTEIN"/>
    <property type="match status" value="1"/>
</dbReference>
<proteinExistence type="predicted"/>
<dbReference type="EMBL" id="HACG01025639">
    <property type="protein sequence ID" value="CEK72504.1"/>
    <property type="molecule type" value="Transcribed_RNA"/>
</dbReference>
<dbReference type="GO" id="GO:0006913">
    <property type="term" value="P:nucleocytoplasmic transport"/>
    <property type="evidence" value="ECO:0007669"/>
    <property type="project" value="InterPro"/>
</dbReference>
<protein>
    <recommendedName>
        <fullName evidence="2">RanBD1 domain-containing protein</fullName>
    </recommendedName>
</protein>
<sequence>TSGFTFGSAFNLSATSKTGSNTQTTPGSGGLLAKLLTSDDSASEEIAGLKSKSTGGFSFTMPQKTTTAFGGSDVAAATPPSKGFQFSFTKTPPKSQNPVVPSSPDVDEHGMYVNKEGDDSHIHFEPVVNLPEKIEVKTGEEEEDIQFESRGKMYRFVLGEWKEKGVGVVKILQHKQTKKTRILMRRDQVLKICCNHMIEPALSLQPMARSEGKAWVWYALDFSEDEGKMEQLALRFRSTEIAADFKKVFDQCRDGAATSPYKVKSPSHQGQGDTPSVKKELFKDIQADSATNENDIVFVGEEKPTEDQLARARRYLLPDTFYLYENKPPCPGCIGCEDGELPTPSVSVLAKCADKVTTKETSKEVGRETGKETKETSKVVVKETDKDSIKEVTKESSKFKENAAQSNSAFGVTSNLPDFASLTSDGPTDKASSGFMFGSGSSTDFSSLAASGKSSNFSWNVASASSPFKFAGAGQKLFGGTTSGGGGGDGDDESTVAPSEDIHFEPVIPLPELVKVKTGEEDWTPLFCYRAKLYKFDKQLSQWKERGVGDIKILSHNTKTMFRVLQRREQVLKVSCNHLISTDIELKPLATSESSWCWIANDLSESEPSVEQFAVKFKAKENAVEFKTIFDNCQEKLRLLNSEKSCTQETIPVSGSTASGNHNIVQHSLSADIAVWDTIIPAGFTSADVGGSQEHKTKDVYSQETVE</sequence>
<dbReference type="FunFam" id="2.30.29.30:FF:000018">
    <property type="entry name" value="E3 SUMO-protein ligase RanBP2"/>
    <property type="match status" value="2"/>
</dbReference>
<dbReference type="PROSITE" id="PS50196">
    <property type="entry name" value="RANBD1"/>
    <property type="match status" value="2"/>
</dbReference>
<feature type="non-terminal residue" evidence="3">
    <location>
        <position position="707"/>
    </location>
</feature>